<protein>
    <submittedName>
        <fullName evidence="1">Uncharacterized protein</fullName>
    </submittedName>
</protein>
<dbReference type="EMBL" id="BDSP01000105">
    <property type="protein sequence ID" value="GAX16399.1"/>
    <property type="molecule type" value="Genomic_DNA"/>
</dbReference>
<gene>
    <name evidence="1" type="ORF">FisN_10Hu367</name>
</gene>
<proteinExistence type="predicted"/>
<comment type="caution">
    <text evidence="1">The sequence shown here is derived from an EMBL/GenBank/DDBJ whole genome shotgun (WGS) entry which is preliminary data.</text>
</comment>
<dbReference type="Proteomes" id="UP000198406">
    <property type="component" value="Unassembled WGS sequence"/>
</dbReference>
<accession>A0A1Z5JR23</accession>
<evidence type="ECO:0000313" key="2">
    <source>
        <dbReference type="Proteomes" id="UP000198406"/>
    </source>
</evidence>
<dbReference type="SUPFAM" id="SSF52047">
    <property type="entry name" value="RNI-like"/>
    <property type="match status" value="1"/>
</dbReference>
<evidence type="ECO:0000313" key="1">
    <source>
        <dbReference type="EMBL" id="GAX16399.1"/>
    </source>
</evidence>
<dbReference type="InterPro" id="IPR032675">
    <property type="entry name" value="LRR_dom_sf"/>
</dbReference>
<dbReference type="Gene3D" id="3.80.10.10">
    <property type="entry name" value="Ribonuclease Inhibitor"/>
    <property type="match status" value="1"/>
</dbReference>
<keyword evidence="2" id="KW-1185">Reference proteome</keyword>
<sequence>MKPVFKQIPEKKLTAQQERLMAPLIGLPLFRWRQEPTDLKELFDNNIPLSIWRDNGTVIFINAWYSNRSVLRCLSFDYREDKEDDEGGPVCLCGHIVGDTDEAIAETATFFWSLKHPAAILRLYMTTKFDMSSFRPEQLTRILDNQRNLDLQTGSWSTEQAVVLATRPHPLHLRLGMDVTFSGDNGTAFAEALETRTSTFGYLHIETDDYDRPPLSQNSFKRLLQLEGKIERLRISLLKEIEMLLLPMSAQVDCLEYDLEVKRIQENAFDTLSIAAKHISLTFFLDWLEDGSWYVYVISFFDRLAQLGHVESLSLSLNYLDPTTVSFLDSNEEMSSIARAVVGFIQGNPRLKHFSFSDILWCVDDEPHLPQIFEAMEDHPSLRTVMIQGCKDESDDDGVKYLSHLDYNALRQLLSRNRNIEILDFNRKRISDGARIDELYKLNLYYNHSLKLLTEKPTSRSQLVSTALIESASGEFPQTAVLIAHHLDLMATWWWPSILINR</sequence>
<dbReference type="InParanoid" id="A0A1Z5JR23"/>
<organism evidence="1 2">
    <name type="scientific">Fistulifera solaris</name>
    <name type="common">Oleaginous diatom</name>
    <dbReference type="NCBI Taxonomy" id="1519565"/>
    <lineage>
        <taxon>Eukaryota</taxon>
        <taxon>Sar</taxon>
        <taxon>Stramenopiles</taxon>
        <taxon>Ochrophyta</taxon>
        <taxon>Bacillariophyta</taxon>
        <taxon>Bacillariophyceae</taxon>
        <taxon>Bacillariophycidae</taxon>
        <taxon>Naviculales</taxon>
        <taxon>Naviculaceae</taxon>
        <taxon>Fistulifera</taxon>
    </lineage>
</organism>
<dbReference type="AlphaFoldDB" id="A0A1Z5JR23"/>
<name>A0A1Z5JR23_FISSO</name>
<reference evidence="1 2" key="1">
    <citation type="journal article" date="2015" name="Plant Cell">
        <title>Oil accumulation by the oleaginous diatom Fistulifera solaris as revealed by the genome and transcriptome.</title>
        <authorList>
            <person name="Tanaka T."/>
            <person name="Maeda Y."/>
            <person name="Veluchamy A."/>
            <person name="Tanaka M."/>
            <person name="Abida H."/>
            <person name="Marechal E."/>
            <person name="Bowler C."/>
            <person name="Muto M."/>
            <person name="Sunaga Y."/>
            <person name="Tanaka M."/>
            <person name="Yoshino T."/>
            <person name="Taniguchi T."/>
            <person name="Fukuda Y."/>
            <person name="Nemoto M."/>
            <person name="Matsumoto M."/>
            <person name="Wong P.S."/>
            <person name="Aburatani S."/>
            <person name="Fujibuchi W."/>
        </authorList>
    </citation>
    <scope>NUCLEOTIDE SEQUENCE [LARGE SCALE GENOMIC DNA]</scope>
    <source>
        <strain evidence="1 2">JPCC DA0580</strain>
    </source>
</reference>